<comment type="caution">
    <text evidence="2">The sequence shown here is derived from an EMBL/GenBank/DDBJ whole genome shotgun (WGS) entry which is preliminary data.</text>
</comment>
<name>A0A563EIV0_9PSEU</name>
<evidence type="ECO:0000313" key="3">
    <source>
        <dbReference type="Proteomes" id="UP000316639"/>
    </source>
</evidence>
<feature type="signal peptide" evidence="1">
    <location>
        <begin position="1"/>
        <end position="20"/>
    </location>
</feature>
<evidence type="ECO:0000256" key="1">
    <source>
        <dbReference type="SAM" id="SignalP"/>
    </source>
</evidence>
<dbReference type="RefSeq" id="WP_146358500.1">
    <property type="nucleotide sequence ID" value="NZ_VOBR01000030.1"/>
</dbReference>
<dbReference type="OrthoDB" id="3701142at2"/>
<keyword evidence="3" id="KW-1185">Reference proteome</keyword>
<gene>
    <name evidence="2" type="ORF">FKR81_34845</name>
</gene>
<dbReference type="Gene3D" id="2.50.20.20">
    <property type="match status" value="1"/>
</dbReference>
<dbReference type="AlphaFoldDB" id="A0A563EIV0"/>
<accession>A0A563EIV0</accession>
<organism evidence="2 3">
    <name type="scientific">Lentzea tibetensis</name>
    <dbReference type="NCBI Taxonomy" id="2591470"/>
    <lineage>
        <taxon>Bacteria</taxon>
        <taxon>Bacillati</taxon>
        <taxon>Actinomycetota</taxon>
        <taxon>Actinomycetes</taxon>
        <taxon>Pseudonocardiales</taxon>
        <taxon>Pseudonocardiaceae</taxon>
        <taxon>Lentzea</taxon>
    </lineage>
</organism>
<reference evidence="2 3" key="1">
    <citation type="submission" date="2019-07" db="EMBL/GenBank/DDBJ databases">
        <title>Lentzea xizangensis sp. nov., isolated from Qinghai-Tibetan Plateau Soils.</title>
        <authorList>
            <person name="Huang J."/>
        </authorList>
    </citation>
    <scope>NUCLEOTIDE SEQUENCE [LARGE SCALE GENOMIC DNA]</scope>
    <source>
        <strain evidence="2 3">FXJ1.1311</strain>
    </source>
</reference>
<dbReference type="PROSITE" id="PS51257">
    <property type="entry name" value="PROKAR_LIPOPROTEIN"/>
    <property type="match status" value="1"/>
</dbReference>
<feature type="chain" id="PRO_5039358155" description="Lipoprotein" evidence="1">
    <location>
        <begin position="21"/>
        <end position="264"/>
    </location>
</feature>
<evidence type="ECO:0008006" key="4">
    <source>
        <dbReference type="Google" id="ProtNLM"/>
    </source>
</evidence>
<keyword evidence="1" id="KW-0732">Signal</keyword>
<dbReference type="Proteomes" id="UP000316639">
    <property type="component" value="Unassembled WGS sequence"/>
</dbReference>
<sequence length="264" mass="29089">MRRPLVALCIALLTACTATPPPPPSPTTKPAPFTEAEKLTKSVGKSAVAKDWVRTVDTVTQGGKEVVRGECLHRLRNLPRRDCRFQHDIAGQPRSYRIVFTQFMFMELPADWAAQTGKPWVQVSPWFGASALDKALAPIADRFPAPADLDRDLPRGSRIESSGETLDGRQVTHYRSTVQYADLHATATTERERGELKQLMDAGLTEMSTDVWVDSEGLLVRVETDRPVLGGGRRIATRTFTDWGARGVIEEPAAEQLGSAPEIN</sequence>
<dbReference type="EMBL" id="VOBR01000030">
    <property type="protein sequence ID" value="TWP46765.1"/>
    <property type="molecule type" value="Genomic_DNA"/>
</dbReference>
<proteinExistence type="predicted"/>
<evidence type="ECO:0000313" key="2">
    <source>
        <dbReference type="EMBL" id="TWP46765.1"/>
    </source>
</evidence>
<protein>
    <recommendedName>
        <fullName evidence="4">Lipoprotein</fullName>
    </recommendedName>
</protein>